<comment type="caution">
    <text evidence="5">The sequence shown here is derived from an EMBL/GenBank/DDBJ whole genome shotgun (WGS) entry which is preliminary data.</text>
</comment>
<dbReference type="GO" id="GO:0009228">
    <property type="term" value="P:thiamine biosynthetic process"/>
    <property type="evidence" value="ECO:0007669"/>
    <property type="project" value="UniProtKB-KW"/>
</dbReference>
<dbReference type="Proteomes" id="UP000321736">
    <property type="component" value="Unassembled WGS sequence"/>
</dbReference>
<dbReference type="AlphaFoldDB" id="A0A512QN43"/>
<dbReference type="EMBL" id="BKAR01000016">
    <property type="protein sequence ID" value="GEP84869.1"/>
    <property type="molecule type" value="Genomic_DNA"/>
</dbReference>
<evidence type="ECO:0000259" key="4">
    <source>
        <dbReference type="Pfam" id="PF02581"/>
    </source>
</evidence>
<dbReference type="InterPro" id="IPR013785">
    <property type="entry name" value="Aldolase_TIM"/>
</dbReference>
<sequence>MEPDPVYTGVGKWRIALFDALFFYGETVLFYLDNFKKEYIMYIAITPYRTLTQADLRHFIAIAPAIDHLIFRTPMQQEDLKRFLERLLQAGFPKSKITVHSDMELLQKLDLRAIHFREHDERAFQFKATHSQIMVSMSTHSAASAQAAEAHHLDYVLFGHLFSTKSKPGKAPRTQAEITAVLRVGIPVVALGGINAETVGRVPSGFAGIAAISYFMENDLETLCSAKEAE</sequence>
<accession>A0A512QN43</accession>
<keyword evidence="3" id="KW-0812">Transmembrane</keyword>
<keyword evidence="2" id="KW-0784">Thiamine biosynthesis</keyword>
<organism evidence="5 6">
    <name type="scientific">Staphylococcus piscifermentans</name>
    <dbReference type="NCBI Taxonomy" id="70258"/>
    <lineage>
        <taxon>Bacteria</taxon>
        <taxon>Bacillati</taxon>
        <taxon>Bacillota</taxon>
        <taxon>Bacilli</taxon>
        <taxon>Bacillales</taxon>
        <taxon>Staphylococcaceae</taxon>
        <taxon>Staphylococcus</taxon>
    </lineage>
</organism>
<dbReference type="Gene3D" id="3.20.20.70">
    <property type="entry name" value="Aldolase class I"/>
    <property type="match status" value="1"/>
</dbReference>
<dbReference type="GO" id="GO:0004789">
    <property type="term" value="F:thiamine-phosphate diphosphorylase activity"/>
    <property type="evidence" value="ECO:0007669"/>
    <property type="project" value="TreeGrafter"/>
</dbReference>
<keyword evidence="3" id="KW-1133">Transmembrane helix</keyword>
<evidence type="ECO:0000313" key="6">
    <source>
        <dbReference type="Proteomes" id="UP000321736"/>
    </source>
</evidence>
<evidence type="ECO:0000313" key="5">
    <source>
        <dbReference type="EMBL" id="GEP84869.1"/>
    </source>
</evidence>
<dbReference type="InterPro" id="IPR022998">
    <property type="entry name" value="ThiamineP_synth_TenI"/>
</dbReference>
<keyword evidence="6" id="KW-1185">Reference proteome</keyword>
<proteinExistence type="predicted"/>
<feature type="domain" description="Thiamine phosphate synthase/TenI" evidence="4">
    <location>
        <begin position="76"/>
        <end position="213"/>
    </location>
</feature>
<gene>
    <name evidence="5" type="ORF">SPI02_14540</name>
</gene>
<dbReference type="SUPFAM" id="SSF51391">
    <property type="entry name" value="Thiamin phosphate synthase"/>
    <property type="match status" value="1"/>
</dbReference>
<evidence type="ECO:0000256" key="3">
    <source>
        <dbReference type="SAM" id="Phobius"/>
    </source>
</evidence>
<dbReference type="PANTHER" id="PTHR20857">
    <property type="entry name" value="THIAMINE-PHOSPHATE PYROPHOSPHORYLASE"/>
    <property type="match status" value="1"/>
</dbReference>
<dbReference type="GO" id="GO:0005737">
    <property type="term" value="C:cytoplasm"/>
    <property type="evidence" value="ECO:0007669"/>
    <property type="project" value="TreeGrafter"/>
</dbReference>
<keyword evidence="3" id="KW-0472">Membrane</keyword>
<name>A0A512QN43_9STAP</name>
<dbReference type="InterPro" id="IPR036206">
    <property type="entry name" value="ThiamineP_synth_sf"/>
</dbReference>
<comment type="pathway">
    <text evidence="1">Cofactor biosynthesis; thiamine diphosphate biosynthesis.</text>
</comment>
<evidence type="ECO:0000256" key="1">
    <source>
        <dbReference type="ARBA" id="ARBA00004948"/>
    </source>
</evidence>
<protein>
    <recommendedName>
        <fullName evidence="4">Thiamine phosphate synthase/TenI domain-containing protein</fullName>
    </recommendedName>
</protein>
<evidence type="ECO:0000256" key="2">
    <source>
        <dbReference type="ARBA" id="ARBA00022977"/>
    </source>
</evidence>
<dbReference type="Pfam" id="PF02581">
    <property type="entry name" value="TMP-TENI"/>
    <property type="match status" value="1"/>
</dbReference>
<reference evidence="5 6" key="1">
    <citation type="submission" date="2019-07" db="EMBL/GenBank/DDBJ databases">
        <title>Whole genome shotgun sequence of Staphylococcus piscifermentans NBRC 109625.</title>
        <authorList>
            <person name="Hosoyama A."/>
            <person name="Uohara A."/>
            <person name="Ohji S."/>
            <person name="Ichikawa N."/>
        </authorList>
    </citation>
    <scope>NUCLEOTIDE SEQUENCE [LARGE SCALE GENOMIC DNA]</scope>
    <source>
        <strain evidence="5 6">NBRC 109625</strain>
    </source>
</reference>
<dbReference type="PANTHER" id="PTHR20857:SF22">
    <property type="entry name" value="THIAZOLE TAUTOMERASE"/>
    <property type="match status" value="1"/>
</dbReference>
<feature type="transmembrane region" description="Helical" evidence="3">
    <location>
        <begin position="13"/>
        <end position="32"/>
    </location>
</feature>
<dbReference type="CDD" id="cd00564">
    <property type="entry name" value="TMP_TenI"/>
    <property type="match status" value="1"/>
</dbReference>